<gene>
    <name evidence="1" type="ORF">G9Q37_05390</name>
</gene>
<dbReference type="RefSeq" id="WP_166225627.1">
    <property type="nucleotide sequence ID" value="NZ_CP049989.1"/>
</dbReference>
<accession>A0A6G8IF52</accession>
<evidence type="ECO:0008006" key="3">
    <source>
        <dbReference type="Google" id="ProtNLM"/>
    </source>
</evidence>
<evidence type="ECO:0000313" key="1">
    <source>
        <dbReference type="EMBL" id="QIM51610.1"/>
    </source>
</evidence>
<dbReference type="KEGG" id="hcz:G9Q37_05390"/>
<dbReference type="AlphaFoldDB" id="A0A6G8IF52"/>
<evidence type="ECO:0000313" key="2">
    <source>
        <dbReference type="Proteomes" id="UP000503162"/>
    </source>
</evidence>
<name>A0A6G8IF52_9BURK</name>
<dbReference type="EMBL" id="CP049989">
    <property type="protein sequence ID" value="QIM51610.1"/>
    <property type="molecule type" value="Genomic_DNA"/>
</dbReference>
<sequence>MTQRKSMGPPKAAANRIVYERLRLDCKECQCCGKKWHYKREKETGVCVQVNIGGRIMAVRRAMYMAAFPDKPIQWGRRVTSRCQNEHCINPELLVQVTAGTLLKSHYDKGIRDRRKAAAHLAKCKPATKLTAEDALSIMLDDRSAPAVAADLGVSPAYVRAIRRGHSQVQANPFAGLIR</sequence>
<reference evidence="1 2" key="1">
    <citation type="submission" date="2020-03" db="EMBL/GenBank/DDBJ databases">
        <title>Hydrogenophaga sp. nov. isolated from cyanobacterial mat.</title>
        <authorList>
            <person name="Thorat V."/>
            <person name="Kirdat K."/>
            <person name="Tiwarekar B."/>
            <person name="Costa E.D."/>
            <person name="Yadav A."/>
        </authorList>
    </citation>
    <scope>NUCLEOTIDE SEQUENCE [LARGE SCALE GENOMIC DNA]</scope>
    <source>
        <strain evidence="1 2">BA0156</strain>
    </source>
</reference>
<keyword evidence="2" id="KW-1185">Reference proteome</keyword>
<protein>
    <recommendedName>
        <fullName evidence="3">HNH endonuclease</fullName>
    </recommendedName>
</protein>
<dbReference type="Proteomes" id="UP000503162">
    <property type="component" value="Chromosome"/>
</dbReference>
<organism evidence="1 2">
    <name type="scientific">Hydrogenophaga crocea</name>
    <dbReference type="NCBI Taxonomy" id="2716225"/>
    <lineage>
        <taxon>Bacteria</taxon>
        <taxon>Pseudomonadati</taxon>
        <taxon>Pseudomonadota</taxon>
        <taxon>Betaproteobacteria</taxon>
        <taxon>Burkholderiales</taxon>
        <taxon>Comamonadaceae</taxon>
        <taxon>Hydrogenophaga</taxon>
    </lineage>
</organism>
<proteinExistence type="predicted"/>